<dbReference type="RefSeq" id="WP_146645887.1">
    <property type="nucleotide sequence ID" value="NZ_CP012333.1"/>
</dbReference>
<dbReference type="KEGG" id="llu:AKJ09_00927"/>
<name>A0A0K1PL57_9BACT</name>
<keyword evidence="2" id="KW-0812">Transmembrane</keyword>
<feature type="compositionally biased region" description="Basic and acidic residues" evidence="1">
    <location>
        <begin position="241"/>
        <end position="259"/>
    </location>
</feature>
<reference evidence="3 4" key="1">
    <citation type="submission" date="2015-08" db="EMBL/GenBank/DDBJ databases">
        <authorList>
            <person name="Babu N.S."/>
            <person name="Beckwith C.J."/>
            <person name="Beseler K.G."/>
            <person name="Brison A."/>
            <person name="Carone J.V."/>
            <person name="Caskin T.P."/>
            <person name="Diamond M."/>
            <person name="Durham M.E."/>
            <person name="Foxe J.M."/>
            <person name="Go M."/>
            <person name="Henderson B.A."/>
            <person name="Jones I.B."/>
            <person name="McGettigan J.A."/>
            <person name="Micheletti S.J."/>
            <person name="Nasrallah M.E."/>
            <person name="Ortiz D."/>
            <person name="Piller C.R."/>
            <person name="Privatt S.R."/>
            <person name="Schneider S.L."/>
            <person name="Sharp S."/>
            <person name="Smith T.C."/>
            <person name="Stanton J.D."/>
            <person name="Ullery H.E."/>
            <person name="Wilson R.J."/>
            <person name="Serrano M.G."/>
            <person name="Buck G."/>
            <person name="Lee V."/>
            <person name="Wang Y."/>
            <person name="Carvalho R."/>
            <person name="Voegtly L."/>
            <person name="Shi R."/>
            <person name="Duckworth R."/>
            <person name="Johnson A."/>
            <person name="Loviza R."/>
            <person name="Walstead R."/>
            <person name="Shah Z."/>
            <person name="Kiflezghi M."/>
            <person name="Wade K."/>
            <person name="Ball S.L."/>
            <person name="Bradley K.W."/>
            <person name="Asai D.J."/>
            <person name="Bowman C.A."/>
            <person name="Russell D.A."/>
            <person name="Pope W.H."/>
            <person name="Jacobs-Sera D."/>
            <person name="Hendrix R.W."/>
            <person name="Hatfull G.F."/>
        </authorList>
    </citation>
    <scope>NUCLEOTIDE SEQUENCE [LARGE SCALE GENOMIC DNA]</scope>
    <source>
        <strain evidence="3 4">DSM 27648</strain>
    </source>
</reference>
<dbReference type="EMBL" id="CP012333">
    <property type="protein sequence ID" value="AKU94263.1"/>
    <property type="molecule type" value="Genomic_DNA"/>
</dbReference>
<sequence length="279" mass="28253">MMPTQSAEFEPVAPVQHVMPAQHMPVQTRPVAPMYTPSHPFSVPPAYGPVPVPPNTLSPVAMSAHVPYTHPHFTSSVTPLPVARPSSRPNFMLGLTIAIAGAVLGSVLGVGVNAKRAAAEVVPSVQAAAAVLDGQSAPSEGLPPARVATARATQAPTANVVARVPEQPPVIVTPSAKVEAPKAKVVAAPPLPVTHKVAAAPVAAPPPAPAAKAPVHVTANPAPVAKPAPAPVAKAAAPVEKPAKAEKAEKAEKNRDADDALKLYKAATDETNLTLGGSK</sequence>
<evidence type="ECO:0000256" key="1">
    <source>
        <dbReference type="SAM" id="MobiDB-lite"/>
    </source>
</evidence>
<dbReference type="STRING" id="1391654.AKJ09_00927"/>
<dbReference type="AlphaFoldDB" id="A0A0K1PL57"/>
<gene>
    <name evidence="3" type="ORF">AKJ09_00927</name>
</gene>
<dbReference type="Proteomes" id="UP000064967">
    <property type="component" value="Chromosome"/>
</dbReference>
<feature type="compositionally biased region" description="Low complexity" evidence="1">
    <location>
        <begin position="231"/>
        <end position="240"/>
    </location>
</feature>
<evidence type="ECO:0000313" key="4">
    <source>
        <dbReference type="Proteomes" id="UP000064967"/>
    </source>
</evidence>
<feature type="transmembrane region" description="Helical" evidence="2">
    <location>
        <begin position="91"/>
        <end position="112"/>
    </location>
</feature>
<evidence type="ECO:0000256" key="2">
    <source>
        <dbReference type="SAM" id="Phobius"/>
    </source>
</evidence>
<accession>A0A0K1PL57</accession>
<keyword evidence="4" id="KW-1185">Reference proteome</keyword>
<evidence type="ECO:0000313" key="3">
    <source>
        <dbReference type="EMBL" id="AKU94263.1"/>
    </source>
</evidence>
<keyword evidence="2" id="KW-0472">Membrane</keyword>
<feature type="region of interest" description="Disordered" evidence="1">
    <location>
        <begin position="226"/>
        <end position="259"/>
    </location>
</feature>
<keyword evidence="2" id="KW-1133">Transmembrane helix</keyword>
<organism evidence="3 4">
    <name type="scientific">Labilithrix luteola</name>
    <dbReference type="NCBI Taxonomy" id="1391654"/>
    <lineage>
        <taxon>Bacteria</taxon>
        <taxon>Pseudomonadati</taxon>
        <taxon>Myxococcota</taxon>
        <taxon>Polyangia</taxon>
        <taxon>Polyangiales</taxon>
        <taxon>Labilitrichaceae</taxon>
        <taxon>Labilithrix</taxon>
    </lineage>
</organism>
<protein>
    <submittedName>
        <fullName evidence="3">Transcriptional regulatory protein algP</fullName>
    </submittedName>
</protein>
<proteinExistence type="predicted"/>